<dbReference type="InterPro" id="IPR033132">
    <property type="entry name" value="GH_1_N_CS"/>
</dbReference>
<evidence type="ECO:0000256" key="2">
    <source>
        <dbReference type="ARBA" id="ARBA00022801"/>
    </source>
</evidence>
<sequence>MGRTILSYPKSKLKKKQRMAFIHNNAFLSLVFLLLFLVGRSQADAPSPHHIDIVKRSSFSKDFIFGSASSAYQFEGAAQEDGKGPSIWDTYTHQHPEKIYDHSNGDIAIDQYHRYKEDIAILKKMGFNAYRFSMAWSRILPKGKLSGGVNKKGIEYYNKLINELLANGIQPYVTLFHWDTPQALEDEYGGFRGPQIVNDFRDYVDLCFKEFGDRVKHWITLNEPWSFSMGGYAQGANAPGRCSSWQPYNCSGGDSGTEPYIVGHYQLLAHAAAVKVYKTKYQAHQKGLIGITLVTVWYAPYSNSEEDKRAAIRALDFILGWYMHPITYGDYPPVMRGLVKERLPKFSPEESASLKGSIDFLGLNYYTANYAKDNPNAPGPQPSYLTDYRADLSTDRNGVSIGPKFSEISWLAVYPEGLKSLLVYTKTKYKDPVIYITENGYLEIEGPPFEEMIMDKARAKYHHDHLHMVHEAINKDGVKVKGYFAWSAFDNFEWASGYAVRFGLYYIDYKNNLKRIPKLSARWFENFLKT</sequence>
<evidence type="ECO:0000256" key="4">
    <source>
        <dbReference type="RuleBase" id="RU003690"/>
    </source>
</evidence>
<evidence type="ECO:0000313" key="6">
    <source>
        <dbReference type="Proteomes" id="UP001652600"/>
    </source>
</evidence>
<organism evidence="6 7">
    <name type="scientific">Cucumis melo</name>
    <name type="common">Muskmelon</name>
    <dbReference type="NCBI Taxonomy" id="3656"/>
    <lineage>
        <taxon>Eukaryota</taxon>
        <taxon>Viridiplantae</taxon>
        <taxon>Streptophyta</taxon>
        <taxon>Embryophyta</taxon>
        <taxon>Tracheophyta</taxon>
        <taxon>Spermatophyta</taxon>
        <taxon>Magnoliopsida</taxon>
        <taxon>eudicotyledons</taxon>
        <taxon>Gunneridae</taxon>
        <taxon>Pentapetalae</taxon>
        <taxon>rosids</taxon>
        <taxon>fabids</taxon>
        <taxon>Cucurbitales</taxon>
        <taxon>Cucurbitaceae</taxon>
        <taxon>Benincaseae</taxon>
        <taxon>Cucumis</taxon>
    </lineage>
</organism>
<dbReference type="PROSITE" id="PS00653">
    <property type="entry name" value="GLYCOSYL_HYDROL_F1_2"/>
    <property type="match status" value="1"/>
</dbReference>
<dbReference type="AlphaFoldDB" id="A0A1S3BPA3"/>
<evidence type="ECO:0000256" key="1">
    <source>
        <dbReference type="ARBA" id="ARBA00010838"/>
    </source>
</evidence>
<dbReference type="PANTHER" id="PTHR10353">
    <property type="entry name" value="GLYCOSYL HYDROLASE"/>
    <property type="match status" value="1"/>
</dbReference>
<protein>
    <submittedName>
        <fullName evidence="7">Cyanogenic beta-glucosidase-like</fullName>
    </submittedName>
</protein>
<accession>A0A1S3BPA3</accession>
<gene>
    <name evidence="7" type="primary">LOC103492051</name>
</gene>
<proteinExistence type="inferred from homology"/>
<dbReference type="PANTHER" id="PTHR10353:SF137">
    <property type="entry name" value="MYROSINASE 3-RELATED"/>
    <property type="match status" value="1"/>
</dbReference>
<dbReference type="Proteomes" id="UP001652600">
    <property type="component" value="Chromosome 2"/>
</dbReference>
<reference evidence="7" key="2">
    <citation type="submission" date="2025-08" db="UniProtKB">
        <authorList>
            <consortium name="RefSeq"/>
        </authorList>
    </citation>
    <scope>IDENTIFICATION</scope>
    <source>
        <tissue evidence="7">Stem</tissue>
    </source>
</reference>
<comment type="similarity">
    <text evidence="1 4">Belongs to the glycosyl hydrolase 1 family.</text>
</comment>
<feature type="chain" id="PRO_5046803440" evidence="5">
    <location>
        <begin position="44"/>
        <end position="530"/>
    </location>
</feature>
<dbReference type="InterPro" id="IPR017853">
    <property type="entry name" value="GH"/>
</dbReference>
<dbReference type="KEGG" id="cmo:103492051"/>
<evidence type="ECO:0000313" key="7">
    <source>
        <dbReference type="RefSeq" id="XP_008450456.3"/>
    </source>
</evidence>
<evidence type="ECO:0000256" key="5">
    <source>
        <dbReference type="SAM" id="SignalP"/>
    </source>
</evidence>
<dbReference type="SUPFAM" id="SSF51445">
    <property type="entry name" value="(Trans)glycosidases"/>
    <property type="match status" value="1"/>
</dbReference>
<keyword evidence="3" id="KW-0326">Glycosidase</keyword>
<dbReference type="PRINTS" id="PR00131">
    <property type="entry name" value="GLHYDRLASE1"/>
</dbReference>
<dbReference type="Pfam" id="PF00232">
    <property type="entry name" value="Glyco_hydro_1"/>
    <property type="match status" value="1"/>
</dbReference>
<dbReference type="eggNOG" id="KOG0626">
    <property type="taxonomic scope" value="Eukaryota"/>
</dbReference>
<dbReference type="FunCoup" id="A0A1S3BPA3">
    <property type="interactions" value="539"/>
</dbReference>
<dbReference type="InterPro" id="IPR001360">
    <property type="entry name" value="Glyco_hydro_1"/>
</dbReference>
<dbReference type="GO" id="GO:0005975">
    <property type="term" value="P:carbohydrate metabolic process"/>
    <property type="evidence" value="ECO:0007669"/>
    <property type="project" value="InterPro"/>
</dbReference>
<keyword evidence="6" id="KW-1185">Reference proteome</keyword>
<dbReference type="GO" id="GO:0008422">
    <property type="term" value="F:beta-glucosidase activity"/>
    <property type="evidence" value="ECO:0007669"/>
    <property type="project" value="TreeGrafter"/>
</dbReference>
<evidence type="ECO:0000256" key="3">
    <source>
        <dbReference type="ARBA" id="ARBA00023295"/>
    </source>
</evidence>
<dbReference type="RefSeq" id="XP_008450456.3">
    <property type="nucleotide sequence ID" value="XM_008452234.3"/>
</dbReference>
<dbReference type="Gene3D" id="3.20.20.80">
    <property type="entry name" value="Glycosidases"/>
    <property type="match status" value="1"/>
</dbReference>
<keyword evidence="2" id="KW-0378">Hydrolase</keyword>
<dbReference type="GeneID" id="103492051"/>
<name>A0A1S3BPA3_CUCME</name>
<keyword evidence="5" id="KW-0732">Signal</keyword>
<reference evidence="6" key="1">
    <citation type="submission" date="2025-05" db="UniProtKB">
        <authorList>
            <consortium name="RefSeq"/>
        </authorList>
    </citation>
    <scope>NUCLEOTIDE SEQUENCE [LARGE SCALE GENOMIC DNA]</scope>
</reference>
<feature type="signal peptide" evidence="5">
    <location>
        <begin position="1"/>
        <end position="43"/>
    </location>
</feature>
<dbReference type="InParanoid" id="A0A1S3BPA3"/>